<sequence length="40" mass="4562">MLLIFSSYHCEFVIVYITFMVCRDSDATKHAQPGVSLLLI</sequence>
<dbReference type="EMBL" id="PSQE01000001">
    <property type="protein sequence ID" value="RHN77385.1"/>
    <property type="molecule type" value="Genomic_DNA"/>
</dbReference>
<comment type="caution">
    <text evidence="1">The sequence shown here is derived from an EMBL/GenBank/DDBJ whole genome shotgun (WGS) entry which is preliminary data.</text>
</comment>
<evidence type="ECO:0000313" key="2">
    <source>
        <dbReference type="Proteomes" id="UP000265566"/>
    </source>
</evidence>
<reference evidence="2" key="1">
    <citation type="journal article" date="2018" name="Nat. Plants">
        <title>Whole-genome landscape of Medicago truncatula symbiotic genes.</title>
        <authorList>
            <person name="Pecrix Y."/>
            <person name="Staton S.E."/>
            <person name="Sallet E."/>
            <person name="Lelandais-Briere C."/>
            <person name="Moreau S."/>
            <person name="Carrere S."/>
            <person name="Blein T."/>
            <person name="Jardinaud M.F."/>
            <person name="Latrasse D."/>
            <person name="Zouine M."/>
            <person name="Zahm M."/>
            <person name="Kreplak J."/>
            <person name="Mayjonade B."/>
            <person name="Satge C."/>
            <person name="Perez M."/>
            <person name="Cauet S."/>
            <person name="Marande W."/>
            <person name="Chantry-Darmon C."/>
            <person name="Lopez-Roques C."/>
            <person name="Bouchez O."/>
            <person name="Berard A."/>
            <person name="Debelle F."/>
            <person name="Munos S."/>
            <person name="Bendahmane A."/>
            <person name="Berges H."/>
            <person name="Niebel A."/>
            <person name="Buitink J."/>
            <person name="Frugier F."/>
            <person name="Benhamed M."/>
            <person name="Crespi M."/>
            <person name="Gouzy J."/>
            <person name="Gamas P."/>
        </authorList>
    </citation>
    <scope>NUCLEOTIDE SEQUENCE [LARGE SCALE GENOMIC DNA]</scope>
    <source>
        <strain evidence="2">cv. Jemalong A17</strain>
    </source>
</reference>
<organism evidence="1 2">
    <name type="scientific">Medicago truncatula</name>
    <name type="common">Barrel medic</name>
    <name type="synonym">Medicago tribuloides</name>
    <dbReference type="NCBI Taxonomy" id="3880"/>
    <lineage>
        <taxon>Eukaryota</taxon>
        <taxon>Viridiplantae</taxon>
        <taxon>Streptophyta</taxon>
        <taxon>Embryophyta</taxon>
        <taxon>Tracheophyta</taxon>
        <taxon>Spermatophyta</taxon>
        <taxon>Magnoliopsida</taxon>
        <taxon>eudicotyledons</taxon>
        <taxon>Gunneridae</taxon>
        <taxon>Pentapetalae</taxon>
        <taxon>rosids</taxon>
        <taxon>fabids</taxon>
        <taxon>Fabales</taxon>
        <taxon>Fabaceae</taxon>
        <taxon>Papilionoideae</taxon>
        <taxon>50 kb inversion clade</taxon>
        <taxon>NPAAA clade</taxon>
        <taxon>Hologalegina</taxon>
        <taxon>IRL clade</taxon>
        <taxon>Trifolieae</taxon>
        <taxon>Medicago</taxon>
    </lineage>
</organism>
<dbReference type="Proteomes" id="UP000265566">
    <property type="component" value="Chromosome 1"/>
</dbReference>
<dbReference type="Gramene" id="rna832">
    <property type="protein sequence ID" value="RHN77385.1"/>
    <property type="gene ID" value="gene832"/>
</dbReference>
<evidence type="ECO:0000313" key="1">
    <source>
        <dbReference type="EMBL" id="RHN77385.1"/>
    </source>
</evidence>
<gene>
    <name evidence="1" type="ORF">MtrunA17_Chr1g0154221</name>
</gene>
<protein>
    <submittedName>
        <fullName evidence="1">Uncharacterized protein</fullName>
    </submittedName>
</protein>
<proteinExistence type="predicted"/>
<name>A0A396JM62_MEDTR</name>
<dbReference type="AlphaFoldDB" id="A0A396JM62"/>
<accession>A0A396JM62</accession>